<evidence type="ECO:0000313" key="1">
    <source>
        <dbReference type="EMBL" id="MPL62537.1"/>
    </source>
</evidence>
<gene>
    <name evidence="1" type="ORF">SDC9_08157</name>
</gene>
<sequence>MSLRDIIKLGLLSLIISLTFTACMEDNPETVTKKYMEALKDGNFNEVSKVVSEDMKNNLSNNIFVNCIINPEIKDEVIPKLEEKKIDIDEYNKLTLDKKTKIINECFKQWSKSLENVSSYKILFSKLNEKSNDAIVSVEVKLKNSGIKQEFISLKRINNEWKVIE</sequence>
<comment type="caution">
    <text evidence="1">The sequence shown here is derived from an EMBL/GenBank/DDBJ whole genome shotgun (WGS) entry which is preliminary data.</text>
</comment>
<dbReference type="Gene3D" id="3.10.450.50">
    <property type="match status" value="1"/>
</dbReference>
<dbReference type="EMBL" id="VSSQ01000018">
    <property type="protein sequence ID" value="MPL62537.1"/>
    <property type="molecule type" value="Genomic_DNA"/>
</dbReference>
<proteinExistence type="predicted"/>
<name>A0A644T7S3_9ZZZZ</name>
<dbReference type="PROSITE" id="PS51257">
    <property type="entry name" value="PROKAR_LIPOPROTEIN"/>
    <property type="match status" value="1"/>
</dbReference>
<protein>
    <submittedName>
        <fullName evidence="1">Uncharacterized protein</fullName>
    </submittedName>
</protein>
<reference evidence="1" key="1">
    <citation type="submission" date="2019-08" db="EMBL/GenBank/DDBJ databases">
        <authorList>
            <person name="Kucharzyk K."/>
            <person name="Murdoch R.W."/>
            <person name="Higgins S."/>
            <person name="Loffler F."/>
        </authorList>
    </citation>
    <scope>NUCLEOTIDE SEQUENCE</scope>
</reference>
<dbReference type="AlphaFoldDB" id="A0A644T7S3"/>
<accession>A0A644T7S3</accession>
<organism evidence="1">
    <name type="scientific">bioreactor metagenome</name>
    <dbReference type="NCBI Taxonomy" id="1076179"/>
    <lineage>
        <taxon>unclassified sequences</taxon>
        <taxon>metagenomes</taxon>
        <taxon>ecological metagenomes</taxon>
    </lineage>
</organism>